<accession>A0A4R6FNU1</accession>
<dbReference type="AlphaFoldDB" id="A0A4R6FNU1"/>
<dbReference type="EMBL" id="SNWD01000006">
    <property type="protein sequence ID" value="TDN82345.1"/>
    <property type="molecule type" value="Genomic_DNA"/>
</dbReference>
<dbReference type="RefSeq" id="WP_133495715.1">
    <property type="nucleotide sequence ID" value="NZ_BMLU01000006.1"/>
</dbReference>
<proteinExistence type="predicted"/>
<evidence type="ECO:0000313" key="2">
    <source>
        <dbReference type="Proteomes" id="UP000295493"/>
    </source>
</evidence>
<gene>
    <name evidence="1" type="ORF">EV664_106154</name>
</gene>
<protein>
    <submittedName>
        <fullName evidence="1">Uncharacterized protein</fullName>
    </submittedName>
</protein>
<evidence type="ECO:0000313" key="1">
    <source>
        <dbReference type="EMBL" id="TDN82345.1"/>
    </source>
</evidence>
<dbReference type="Proteomes" id="UP000295493">
    <property type="component" value="Unassembled WGS sequence"/>
</dbReference>
<sequence>MGFMLLIVCACAVWGLRRCATDTPPHAPDAIEIALAAVVVLTGEAGAALLIEGDTLFRTYVPPKYRQSGRD</sequence>
<comment type="caution">
    <text evidence="1">The sequence shown here is derived from an EMBL/GenBank/DDBJ whole genome shotgun (WGS) entry which is preliminary data.</text>
</comment>
<name>A0A4R6FNU1_9SPHN</name>
<organism evidence="1 2">
    <name type="scientific">Stakelama pacifica</name>
    <dbReference type="NCBI Taxonomy" id="517720"/>
    <lineage>
        <taxon>Bacteria</taxon>
        <taxon>Pseudomonadati</taxon>
        <taxon>Pseudomonadota</taxon>
        <taxon>Alphaproteobacteria</taxon>
        <taxon>Sphingomonadales</taxon>
        <taxon>Sphingomonadaceae</taxon>
        <taxon>Stakelama</taxon>
    </lineage>
</organism>
<reference evidence="1 2" key="1">
    <citation type="submission" date="2019-03" db="EMBL/GenBank/DDBJ databases">
        <title>Genomic Encyclopedia of Type Strains, Phase IV (KMG-IV): sequencing the most valuable type-strain genomes for metagenomic binning, comparative biology and taxonomic classification.</title>
        <authorList>
            <person name="Goeker M."/>
        </authorList>
    </citation>
    <scope>NUCLEOTIDE SEQUENCE [LARGE SCALE GENOMIC DNA]</scope>
    <source>
        <strain evidence="1 2">DSM 25059</strain>
    </source>
</reference>
<keyword evidence="2" id="KW-1185">Reference proteome</keyword>